<keyword evidence="3 6" id="KW-0812">Transmembrane</keyword>
<evidence type="ECO:0000256" key="2">
    <source>
        <dbReference type="ARBA" id="ARBA00010199"/>
    </source>
</evidence>
<feature type="transmembrane region" description="Helical" evidence="6">
    <location>
        <begin position="183"/>
        <end position="204"/>
    </location>
</feature>
<feature type="transmembrane region" description="Helical" evidence="6">
    <location>
        <begin position="402"/>
        <end position="422"/>
    </location>
</feature>
<evidence type="ECO:0000256" key="5">
    <source>
        <dbReference type="ARBA" id="ARBA00023136"/>
    </source>
</evidence>
<feature type="transmembrane region" description="Helical" evidence="6">
    <location>
        <begin position="150"/>
        <end position="171"/>
    </location>
</feature>
<evidence type="ECO:0000313" key="8">
    <source>
        <dbReference type="EMBL" id="PIA46309.1"/>
    </source>
</evidence>
<evidence type="ECO:0000256" key="7">
    <source>
        <dbReference type="SAM" id="MobiDB-lite"/>
    </source>
</evidence>
<gene>
    <name evidence="8" type="ORF">AQUCO_01500076v1</name>
</gene>
<comment type="subcellular location">
    <subcellularLocation>
        <location evidence="1">Membrane</location>
        <topology evidence="1">Multi-pass membrane protein</topology>
    </subcellularLocation>
</comment>
<dbReference type="NCBIfam" id="TIGR00797">
    <property type="entry name" value="matE"/>
    <property type="match status" value="1"/>
</dbReference>
<dbReference type="CDD" id="cd13132">
    <property type="entry name" value="MATE_eukaryotic"/>
    <property type="match status" value="1"/>
</dbReference>
<feature type="region of interest" description="Disordered" evidence="7">
    <location>
        <begin position="1"/>
        <end position="20"/>
    </location>
</feature>
<organism evidence="8 9">
    <name type="scientific">Aquilegia coerulea</name>
    <name type="common">Rocky mountain columbine</name>
    <dbReference type="NCBI Taxonomy" id="218851"/>
    <lineage>
        <taxon>Eukaryota</taxon>
        <taxon>Viridiplantae</taxon>
        <taxon>Streptophyta</taxon>
        <taxon>Embryophyta</taxon>
        <taxon>Tracheophyta</taxon>
        <taxon>Spermatophyta</taxon>
        <taxon>Magnoliopsida</taxon>
        <taxon>Ranunculales</taxon>
        <taxon>Ranunculaceae</taxon>
        <taxon>Thalictroideae</taxon>
        <taxon>Aquilegia</taxon>
    </lineage>
</organism>
<evidence type="ECO:0000256" key="4">
    <source>
        <dbReference type="ARBA" id="ARBA00022989"/>
    </source>
</evidence>
<dbReference type="InterPro" id="IPR045069">
    <property type="entry name" value="MATE_euk"/>
</dbReference>
<keyword evidence="9" id="KW-1185">Reference proteome</keyword>
<feature type="compositionally biased region" description="Low complexity" evidence="7">
    <location>
        <begin position="1"/>
        <end position="15"/>
    </location>
</feature>
<feature type="transmembrane region" description="Helical" evidence="6">
    <location>
        <begin position="443"/>
        <end position="463"/>
    </location>
</feature>
<dbReference type="OrthoDB" id="2126698at2759"/>
<keyword evidence="5 6" id="KW-0472">Membrane</keyword>
<dbReference type="InParanoid" id="A0A2G5DS26"/>
<feature type="transmembrane region" description="Helical" evidence="6">
    <location>
        <begin position="469"/>
        <end position="490"/>
    </location>
</feature>
<accession>A0A2G5DS26</accession>
<feature type="transmembrane region" description="Helical" evidence="6">
    <location>
        <begin position="370"/>
        <end position="390"/>
    </location>
</feature>
<name>A0A2G5DS26_AQUCA</name>
<feature type="transmembrane region" description="Helical" evidence="6">
    <location>
        <begin position="106"/>
        <end position="129"/>
    </location>
</feature>
<comment type="similarity">
    <text evidence="2 6">Belongs to the multi antimicrobial extrusion (MATE) (TC 2.A.66.1) family.</text>
</comment>
<dbReference type="GO" id="GO:0016020">
    <property type="term" value="C:membrane"/>
    <property type="evidence" value="ECO:0007669"/>
    <property type="project" value="UniProtKB-SubCell"/>
</dbReference>
<sequence>MEKETSTTTITDSSSSPPPPPCPFVIYSHILSKFPLISSNKFPSYHHSHHQLHNTWHLQQILAEIKQLYSLALPIIITGLILYGKALISMIFMGRLGKEVLAGGSLAIGFANITGYSVLSGLAMGMDAISSQAYGAKQWHLVSHAVQRTITILVFICIPISFLWLCVQPILVHSGQNPKIASIASVYLIFSLPDLLFQAILNPLRIYLRSQNITKPLMHSTFLALLFHAPINYLLVYHFKLGIGGVAIAGSLTNLNLLLALLVYLYFSEAHKNCWQSWSMECFREWKTILKLAIPSCVSVCLEWWWYELMIIFAGLLTNATESVATMGILIQTTSLIYIFPSSLSQAVSTRVGNELGADQPDRARTSSHVALICAVLTGIVAMIFAMTVRNLWGRAFTSDDVILSMTAMALPVVGLCELGNCPQTTGCGVLRGSARPSLGAHINLASFYGVGLPVALIMGFALHLGLLGLWMGLLAAQATCAAVMAFILSKTDWTEEARKAKELTGANMEARAAARAQTNDTTPLLETCEGI</sequence>
<dbReference type="GO" id="GO:1990961">
    <property type="term" value="P:xenobiotic detoxification by transmembrane export across the plasma membrane"/>
    <property type="evidence" value="ECO:0007669"/>
    <property type="project" value="InterPro"/>
</dbReference>
<dbReference type="Pfam" id="PF01554">
    <property type="entry name" value="MatE"/>
    <property type="match status" value="2"/>
</dbReference>
<dbReference type="GO" id="GO:0042910">
    <property type="term" value="F:xenobiotic transmembrane transporter activity"/>
    <property type="evidence" value="ECO:0007669"/>
    <property type="project" value="InterPro"/>
</dbReference>
<dbReference type="AlphaFoldDB" id="A0A2G5DS26"/>
<dbReference type="GO" id="GO:0015297">
    <property type="term" value="F:antiporter activity"/>
    <property type="evidence" value="ECO:0007669"/>
    <property type="project" value="InterPro"/>
</dbReference>
<proteinExistence type="inferred from homology"/>
<evidence type="ECO:0000256" key="3">
    <source>
        <dbReference type="ARBA" id="ARBA00022692"/>
    </source>
</evidence>
<feature type="transmembrane region" description="Helical" evidence="6">
    <location>
        <begin position="288"/>
        <end position="307"/>
    </location>
</feature>
<feature type="transmembrane region" description="Helical" evidence="6">
    <location>
        <begin position="68"/>
        <end position="94"/>
    </location>
</feature>
<dbReference type="InterPro" id="IPR002528">
    <property type="entry name" value="MATE_fam"/>
</dbReference>
<feature type="transmembrane region" description="Helical" evidence="6">
    <location>
        <begin position="327"/>
        <end position="349"/>
    </location>
</feature>
<feature type="transmembrane region" description="Helical" evidence="6">
    <location>
        <begin position="216"/>
        <end position="235"/>
    </location>
</feature>
<dbReference type="EMBL" id="KZ305032">
    <property type="protein sequence ID" value="PIA46309.1"/>
    <property type="molecule type" value="Genomic_DNA"/>
</dbReference>
<reference evidence="8 9" key="1">
    <citation type="submission" date="2017-09" db="EMBL/GenBank/DDBJ databases">
        <title>WGS assembly of Aquilegia coerulea Goldsmith.</title>
        <authorList>
            <person name="Hodges S."/>
            <person name="Kramer E."/>
            <person name="Nordborg M."/>
            <person name="Tomkins J."/>
            <person name="Borevitz J."/>
            <person name="Derieg N."/>
            <person name="Yan J."/>
            <person name="Mihaltcheva S."/>
            <person name="Hayes R.D."/>
            <person name="Rokhsar D."/>
        </authorList>
    </citation>
    <scope>NUCLEOTIDE SEQUENCE [LARGE SCALE GENOMIC DNA]</scope>
    <source>
        <strain evidence="9">cv. Goldsmith</strain>
    </source>
</reference>
<protein>
    <recommendedName>
        <fullName evidence="6">Protein DETOXIFICATION</fullName>
    </recommendedName>
    <alternativeName>
        <fullName evidence="6">Multidrug and toxic compound extrusion protein</fullName>
    </alternativeName>
</protein>
<dbReference type="Proteomes" id="UP000230069">
    <property type="component" value="Unassembled WGS sequence"/>
</dbReference>
<evidence type="ECO:0000256" key="1">
    <source>
        <dbReference type="ARBA" id="ARBA00004141"/>
    </source>
</evidence>
<evidence type="ECO:0000313" key="9">
    <source>
        <dbReference type="Proteomes" id="UP000230069"/>
    </source>
</evidence>
<keyword evidence="4 6" id="KW-1133">Transmembrane helix</keyword>
<evidence type="ECO:0000256" key="6">
    <source>
        <dbReference type="RuleBase" id="RU004914"/>
    </source>
</evidence>
<dbReference type="PANTHER" id="PTHR11206">
    <property type="entry name" value="MULTIDRUG RESISTANCE PROTEIN"/>
    <property type="match status" value="1"/>
</dbReference>
<feature type="transmembrane region" description="Helical" evidence="6">
    <location>
        <begin position="241"/>
        <end position="267"/>
    </location>
</feature>